<dbReference type="SUPFAM" id="SSF53187">
    <property type="entry name" value="Zn-dependent exopeptidases"/>
    <property type="match status" value="1"/>
</dbReference>
<dbReference type="Proteomes" id="UP001500831">
    <property type="component" value="Unassembled WGS sequence"/>
</dbReference>
<evidence type="ECO:0000256" key="6">
    <source>
        <dbReference type="ARBA" id="ARBA00022801"/>
    </source>
</evidence>
<keyword evidence="5 9" id="KW-0732">Signal</keyword>
<evidence type="ECO:0000256" key="9">
    <source>
        <dbReference type="SAM" id="SignalP"/>
    </source>
</evidence>
<dbReference type="InterPro" id="IPR046450">
    <property type="entry name" value="PA_dom_sf"/>
</dbReference>
<evidence type="ECO:0000256" key="3">
    <source>
        <dbReference type="ARBA" id="ARBA00022670"/>
    </source>
</evidence>
<dbReference type="Pfam" id="PF02225">
    <property type="entry name" value="PA"/>
    <property type="match status" value="1"/>
</dbReference>
<evidence type="ECO:0000313" key="13">
    <source>
        <dbReference type="Proteomes" id="UP001500831"/>
    </source>
</evidence>
<evidence type="ECO:0000259" key="11">
    <source>
        <dbReference type="Pfam" id="PF04389"/>
    </source>
</evidence>
<dbReference type="PANTHER" id="PTHR12147:SF26">
    <property type="entry name" value="PEPTIDASE M28 DOMAIN-CONTAINING PROTEIN"/>
    <property type="match status" value="1"/>
</dbReference>
<dbReference type="CDD" id="cd03876">
    <property type="entry name" value="M28_SGAP_like"/>
    <property type="match status" value="1"/>
</dbReference>
<accession>A0ABN3WBS2</accession>
<dbReference type="Gene3D" id="3.40.630.10">
    <property type="entry name" value="Zn peptidases"/>
    <property type="match status" value="2"/>
</dbReference>
<dbReference type="RefSeq" id="WP_344981432.1">
    <property type="nucleotide sequence ID" value="NZ_BAAAVI010000096.1"/>
</dbReference>
<sequence>MRARASRGLLAAIAAVSAMVPAVCAGPAGAAPAPEPSGGFFTGSFTGPFAGGSAGEAALPPGASPVPWAGAEAFRKSIKVPAVRRHLLRLQRIADDHGGIRASGTPGFDASAAYVAGLLRAAGYRVTLQEFEFPFFRDVDPPVLERVAPAARTYERGKDFRTMTYSGSGDVTAPVQGVDLALPPSPAPSSTSGCEASDFAGFTRGNIALIQRGTCSFQVKAELAQAAGAAGVILFNEGQAGEGPDDRRVLLNGTLGAPTVDIPVVGTTFAVGEELAAAGTTATLTTKTESDPHRRTRNVLAESRWGDPERVVMLGAHLDSVTDGPGINDNGSGTAGVLETALGASVLPTRNRLRFAFWGAEELGLLGSQHYVSTLPAAERAKIKLYLNFDMIASPNHIFGIYDGDDSDRVGAPAGPPGSDRIEKLFESYFTALDLPYKGTDFTGRSDYGPFIQAGIPAGGLFTGAEGIKTEEEAAAFGGEAGVAYDKCYHQRCDTIANVNDRALGVNTGAIATAAFVYAYARTLPGGGAAPGTVQPGSGGGGLAHDHGQDPGHSHTGVSR</sequence>
<keyword evidence="13" id="KW-1185">Reference proteome</keyword>
<dbReference type="PANTHER" id="PTHR12147">
    <property type="entry name" value="METALLOPEPTIDASE M28 FAMILY MEMBER"/>
    <property type="match status" value="1"/>
</dbReference>
<evidence type="ECO:0000256" key="8">
    <source>
        <dbReference type="SAM" id="MobiDB-lite"/>
    </source>
</evidence>
<dbReference type="InterPro" id="IPR041756">
    <property type="entry name" value="M28_SGAP-like"/>
</dbReference>
<feature type="compositionally biased region" description="Basic and acidic residues" evidence="8">
    <location>
        <begin position="544"/>
        <end position="553"/>
    </location>
</feature>
<keyword evidence="2 12" id="KW-0031">Aminopeptidase</keyword>
<feature type="signal peptide" evidence="9">
    <location>
        <begin position="1"/>
        <end position="30"/>
    </location>
</feature>
<comment type="caution">
    <text evidence="12">The sequence shown here is derived from an EMBL/GenBank/DDBJ whole genome shotgun (WGS) entry which is preliminary data.</text>
</comment>
<dbReference type="InterPro" id="IPR007484">
    <property type="entry name" value="Peptidase_M28"/>
</dbReference>
<evidence type="ECO:0000256" key="4">
    <source>
        <dbReference type="ARBA" id="ARBA00022723"/>
    </source>
</evidence>
<evidence type="ECO:0000256" key="1">
    <source>
        <dbReference type="ARBA" id="ARBA00005957"/>
    </source>
</evidence>
<feature type="chain" id="PRO_5045705278" evidence="9">
    <location>
        <begin position="31"/>
        <end position="560"/>
    </location>
</feature>
<dbReference type="EMBL" id="BAAAVI010000096">
    <property type="protein sequence ID" value="GAA2908673.1"/>
    <property type="molecule type" value="Genomic_DNA"/>
</dbReference>
<name>A0ABN3WBS2_9ACTN</name>
<keyword evidence="6" id="KW-0378">Hydrolase</keyword>
<feature type="region of interest" description="Disordered" evidence="8">
    <location>
        <begin position="531"/>
        <end position="560"/>
    </location>
</feature>
<dbReference type="InterPro" id="IPR003137">
    <property type="entry name" value="PA_domain"/>
</dbReference>
<evidence type="ECO:0000313" key="12">
    <source>
        <dbReference type="EMBL" id="GAA2908673.1"/>
    </source>
</evidence>
<protein>
    <submittedName>
        <fullName evidence="12">Aminopeptidase PaaP</fullName>
    </submittedName>
</protein>
<keyword evidence="4" id="KW-0479">Metal-binding</keyword>
<proteinExistence type="inferred from homology"/>
<organism evidence="12 13">
    <name type="scientific">Streptosporangium fragile</name>
    <dbReference type="NCBI Taxonomy" id="46186"/>
    <lineage>
        <taxon>Bacteria</taxon>
        <taxon>Bacillati</taxon>
        <taxon>Actinomycetota</taxon>
        <taxon>Actinomycetes</taxon>
        <taxon>Streptosporangiales</taxon>
        <taxon>Streptosporangiaceae</taxon>
        <taxon>Streptosporangium</taxon>
    </lineage>
</organism>
<gene>
    <name evidence="12" type="primary">paaP_2</name>
    <name evidence="12" type="ORF">GCM10010517_75120</name>
</gene>
<evidence type="ECO:0000256" key="2">
    <source>
        <dbReference type="ARBA" id="ARBA00022438"/>
    </source>
</evidence>
<dbReference type="InterPro" id="IPR045175">
    <property type="entry name" value="M28_fam"/>
</dbReference>
<dbReference type="GO" id="GO:0004177">
    <property type="term" value="F:aminopeptidase activity"/>
    <property type="evidence" value="ECO:0007669"/>
    <property type="project" value="UniProtKB-KW"/>
</dbReference>
<dbReference type="Pfam" id="PF04389">
    <property type="entry name" value="Peptidase_M28"/>
    <property type="match status" value="1"/>
</dbReference>
<evidence type="ECO:0000256" key="7">
    <source>
        <dbReference type="ARBA" id="ARBA00022833"/>
    </source>
</evidence>
<reference evidence="12 13" key="1">
    <citation type="journal article" date="2019" name="Int. J. Syst. Evol. Microbiol.">
        <title>The Global Catalogue of Microorganisms (GCM) 10K type strain sequencing project: providing services to taxonomists for standard genome sequencing and annotation.</title>
        <authorList>
            <consortium name="The Broad Institute Genomics Platform"/>
            <consortium name="The Broad Institute Genome Sequencing Center for Infectious Disease"/>
            <person name="Wu L."/>
            <person name="Ma J."/>
        </authorList>
    </citation>
    <scope>NUCLEOTIDE SEQUENCE [LARGE SCALE GENOMIC DNA]</scope>
    <source>
        <strain evidence="12 13">JCM 6242</strain>
    </source>
</reference>
<keyword evidence="3" id="KW-0645">Protease</keyword>
<dbReference type="Gene3D" id="3.50.30.30">
    <property type="match status" value="1"/>
</dbReference>
<evidence type="ECO:0000259" key="10">
    <source>
        <dbReference type="Pfam" id="PF02225"/>
    </source>
</evidence>
<dbReference type="SUPFAM" id="SSF52025">
    <property type="entry name" value="PA domain"/>
    <property type="match status" value="1"/>
</dbReference>
<feature type="domain" description="Peptidase M28" evidence="11">
    <location>
        <begin position="298"/>
        <end position="512"/>
    </location>
</feature>
<feature type="domain" description="PA" evidence="10">
    <location>
        <begin position="187"/>
        <end position="275"/>
    </location>
</feature>
<evidence type="ECO:0000256" key="5">
    <source>
        <dbReference type="ARBA" id="ARBA00022729"/>
    </source>
</evidence>
<keyword evidence="7" id="KW-0862">Zinc</keyword>
<comment type="similarity">
    <text evidence="1">Belongs to the peptidase M28 family. M28A subfamily.</text>
</comment>